<gene>
    <name evidence="11" type="ordered locus">Cagg_1598</name>
</gene>
<evidence type="ECO:0000256" key="3">
    <source>
        <dbReference type="ARBA" id="ARBA00022475"/>
    </source>
</evidence>
<comment type="subcellular location">
    <subcellularLocation>
        <location evidence="2">Cell membrane</location>
    </subcellularLocation>
    <subcellularLocation>
        <location evidence="1">Membrane</location>
        <topology evidence="1">Single-pass membrane protein</topology>
    </subcellularLocation>
</comment>
<evidence type="ECO:0000313" key="12">
    <source>
        <dbReference type="Proteomes" id="UP000002508"/>
    </source>
</evidence>
<dbReference type="GO" id="GO:0006417">
    <property type="term" value="P:regulation of translation"/>
    <property type="evidence" value="ECO:0007669"/>
    <property type="project" value="TreeGrafter"/>
</dbReference>
<keyword evidence="6 9" id="KW-0472">Membrane</keyword>
<evidence type="ECO:0000313" key="11">
    <source>
        <dbReference type="EMBL" id="ACL24499.1"/>
    </source>
</evidence>
<evidence type="ECO:0000256" key="8">
    <source>
        <dbReference type="ARBA" id="ARBA00030803"/>
    </source>
</evidence>
<evidence type="ECO:0000256" key="1">
    <source>
        <dbReference type="ARBA" id="ARBA00004167"/>
    </source>
</evidence>
<accession>B8G9Y4</accession>
<evidence type="ECO:0000256" key="5">
    <source>
        <dbReference type="ARBA" id="ARBA00022989"/>
    </source>
</evidence>
<dbReference type="PANTHER" id="PTHR37461:SF1">
    <property type="entry name" value="ANTI-SIGMA-K FACTOR RSKA"/>
    <property type="match status" value="1"/>
</dbReference>
<keyword evidence="4 9" id="KW-0812">Transmembrane</keyword>
<dbReference type="STRING" id="326427.Cagg_1598"/>
<organism evidence="11 12">
    <name type="scientific">Chloroflexus aggregans (strain MD-66 / DSM 9485)</name>
    <dbReference type="NCBI Taxonomy" id="326427"/>
    <lineage>
        <taxon>Bacteria</taxon>
        <taxon>Bacillati</taxon>
        <taxon>Chloroflexota</taxon>
        <taxon>Chloroflexia</taxon>
        <taxon>Chloroflexales</taxon>
        <taxon>Chloroflexineae</taxon>
        <taxon>Chloroflexaceae</taxon>
        <taxon>Chloroflexus</taxon>
    </lineage>
</organism>
<dbReference type="RefSeq" id="WP_015940358.1">
    <property type="nucleotide sequence ID" value="NC_011831.1"/>
</dbReference>
<dbReference type="Proteomes" id="UP000002508">
    <property type="component" value="Chromosome"/>
</dbReference>
<proteinExistence type="predicted"/>
<feature type="domain" description="Anti-sigma K factor RskA C-terminal" evidence="10">
    <location>
        <begin position="113"/>
        <end position="251"/>
    </location>
</feature>
<dbReference type="PANTHER" id="PTHR37461">
    <property type="entry name" value="ANTI-SIGMA-K FACTOR RSKA"/>
    <property type="match status" value="1"/>
</dbReference>
<evidence type="ECO:0000256" key="6">
    <source>
        <dbReference type="ARBA" id="ARBA00023136"/>
    </source>
</evidence>
<dbReference type="Gene3D" id="1.10.10.1320">
    <property type="entry name" value="Anti-sigma factor, zinc-finger domain"/>
    <property type="match status" value="1"/>
</dbReference>
<reference evidence="11" key="1">
    <citation type="submission" date="2008-12" db="EMBL/GenBank/DDBJ databases">
        <title>Complete sequence of Chloroflexus aggregans DSM 9485.</title>
        <authorList>
            <consortium name="US DOE Joint Genome Institute"/>
            <person name="Lucas S."/>
            <person name="Copeland A."/>
            <person name="Lapidus A."/>
            <person name="Glavina del Rio T."/>
            <person name="Dalin E."/>
            <person name="Tice H."/>
            <person name="Pitluck S."/>
            <person name="Foster B."/>
            <person name="Larimer F."/>
            <person name="Land M."/>
            <person name="Hauser L."/>
            <person name="Kyrpides N."/>
            <person name="Mikhailova N."/>
            <person name="Bryant D."/>
            <person name="Richardson P."/>
        </authorList>
    </citation>
    <scope>NUCLEOTIDE SEQUENCE</scope>
    <source>
        <strain evidence="11">DSM 9485</strain>
    </source>
</reference>
<dbReference type="Pfam" id="PF10099">
    <property type="entry name" value="RskA_C"/>
    <property type="match status" value="1"/>
</dbReference>
<dbReference type="KEGG" id="cag:Cagg_1598"/>
<sequence length="258" mass="27848">MEQPSEEEITELLTAYALDALDPSERTRVQRLLTERPELQQMLTELRAAADLLPHSLDRPVLPPELRQRTIDYAVGRRRRNEQGPPIALSRRWSLLRVAWSSVTTVLFIGLVVAMVYLNSLRQELSLAIQERDRAQALAATVQASARQLATLFTSSEPVATLAGDGGQGVVFRDTTGQIVVVAVLPPLPADQVYQLWLIEGETAPVSGGVFTVDVSGYGLLRLPTTSAMSGTTLAVTAEPAPGSPGPTGTILMIGKVT</sequence>
<evidence type="ECO:0000256" key="7">
    <source>
        <dbReference type="ARBA" id="ARBA00029829"/>
    </source>
</evidence>
<evidence type="ECO:0000256" key="9">
    <source>
        <dbReference type="SAM" id="Phobius"/>
    </source>
</evidence>
<dbReference type="AlphaFoldDB" id="B8G9Y4"/>
<feature type="transmembrane region" description="Helical" evidence="9">
    <location>
        <begin position="98"/>
        <end position="118"/>
    </location>
</feature>
<dbReference type="HOGENOM" id="CLU_075802_3_1_0"/>
<dbReference type="GO" id="GO:0005886">
    <property type="term" value="C:plasma membrane"/>
    <property type="evidence" value="ECO:0007669"/>
    <property type="project" value="UniProtKB-SubCell"/>
</dbReference>
<keyword evidence="5 9" id="KW-1133">Transmembrane helix</keyword>
<dbReference type="EMBL" id="CP001337">
    <property type="protein sequence ID" value="ACL24499.1"/>
    <property type="molecule type" value="Genomic_DNA"/>
</dbReference>
<dbReference type="eggNOG" id="COG5343">
    <property type="taxonomic scope" value="Bacteria"/>
</dbReference>
<dbReference type="OrthoDB" id="150293at2"/>
<dbReference type="InterPro" id="IPR018764">
    <property type="entry name" value="RskA_C"/>
</dbReference>
<dbReference type="InterPro" id="IPR051474">
    <property type="entry name" value="Anti-sigma-K/W_factor"/>
</dbReference>
<dbReference type="GO" id="GO:0016989">
    <property type="term" value="F:sigma factor antagonist activity"/>
    <property type="evidence" value="ECO:0007669"/>
    <property type="project" value="TreeGrafter"/>
</dbReference>
<evidence type="ECO:0000259" key="10">
    <source>
        <dbReference type="Pfam" id="PF10099"/>
    </source>
</evidence>
<evidence type="ECO:0000256" key="4">
    <source>
        <dbReference type="ARBA" id="ARBA00022692"/>
    </source>
</evidence>
<keyword evidence="3" id="KW-1003">Cell membrane</keyword>
<keyword evidence="12" id="KW-1185">Reference proteome</keyword>
<dbReference type="InterPro" id="IPR041916">
    <property type="entry name" value="Anti_sigma_zinc_sf"/>
</dbReference>
<name>B8G9Y4_CHLAD</name>
<evidence type="ECO:0000256" key="2">
    <source>
        <dbReference type="ARBA" id="ARBA00004236"/>
    </source>
</evidence>
<protein>
    <recommendedName>
        <fullName evidence="8">Regulator of SigK</fullName>
    </recommendedName>
    <alternativeName>
        <fullName evidence="7">Sigma-K anti-sigma factor RskA</fullName>
    </alternativeName>
</protein>